<gene>
    <name evidence="3" type="primary">cpnA_2</name>
    <name evidence="3" type="ORF">NCTC13160_04177</name>
</gene>
<evidence type="ECO:0000313" key="3">
    <source>
        <dbReference type="EMBL" id="SUA81276.1"/>
    </source>
</evidence>
<dbReference type="OrthoDB" id="6823797at2"/>
<dbReference type="InterPro" id="IPR002347">
    <property type="entry name" value="SDR_fam"/>
</dbReference>
<accession>A0A378YVR4</accession>
<evidence type="ECO:0000313" key="4">
    <source>
        <dbReference type="Proteomes" id="UP000254573"/>
    </source>
</evidence>
<dbReference type="RefSeq" id="WP_038620327.1">
    <property type="nucleotide sequence ID" value="NZ_CP009553.3"/>
</dbReference>
<comment type="similarity">
    <text evidence="1">Belongs to the short-chain dehydrogenases/reductases (SDR) family.</text>
</comment>
<dbReference type="InterPro" id="IPR036291">
    <property type="entry name" value="NAD(P)-bd_dom_sf"/>
</dbReference>
<evidence type="ECO:0000256" key="1">
    <source>
        <dbReference type="ARBA" id="ARBA00006484"/>
    </source>
</evidence>
<dbReference type="Gene3D" id="3.40.50.720">
    <property type="entry name" value="NAD(P)-binding Rossmann-like Domain"/>
    <property type="match status" value="1"/>
</dbReference>
<dbReference type="GO" id="GO:0055041">
    <property type="term" value="F:cyclopentanol dehydrogenase activity"/>
    <property type="evidence" value="ECO:0007669"/>
    <property type="project" value="UniProtKB-EC"/>
</dbReference>
<dbReference type="Proteomes" id="UP000254573">
    <property type="component" value="Unassembled WGS sequence"/>
</dbReference>
<keyword evidence="2 3" id="KW-0560">Oxidoreductase</keyword>
<organism evidence="3 4">
    <name type="scientific">Pandoraea pnomenusa</name>
    <dbReference type="NCBI Taxonomy" id="93220"/>
    <lineage>
        <taxon>Bacteria</taxon>
        <taxon>Pseudomonadati</taxon>
        <taxon>Pseudomonadota</taxon>
        <taxon>Betaproteobacteria</taxon>
        <taxon>Burkholderiales</taxon>
        <taxon>Burkholderiaceae</taxon>
        <taxon>Pandoraea</taxon>
    </lineage>
</organism>
<dbReference type="EC" id="1.1.1.163" evidence="3"/>
<reference evidence="3 4" key="1">
    <citation type="submission" date="2018-06" db="EMBL/GenBank/DDBJ databases">
        <authorList>
            <consortium name="Pathogen Informatics"/>
            <person name="Doyle S."/>
        </authorList>
    </citation>
    <scope>NUCLEOTIDE SEQUENCE [LARGE SCALE GENOMIC DNA]</scope>
    <source>
        <strain evidence="3 4">NCTC13160</strain>
    </source>
</reference>
<name>A0A378YVR4_9BURK</name>
<dbReference type="PRINTS" id="PR00081">
    <property type="entry name" value="GDHRDH"/>
</dbReference>
<dbReference type="AlphaFoldDB" id="A0A378YVR4"/>
<dbReference type="Pfam" id="PF13561">
    <property type="entry name" value="adh_short_C2"/>
    <property type="match status" value="1"/>
</dbReference>
<dbReference type="EMBL" id="UGSG01000001">
    <property type="protein sequence ID" value="SUA81276.1"/>
    <property type="molecule type" value="Genomic_DNA"/>
</dbReference>
<proteinExistence type="inferred from homology"/>
<dbReference type="KEGG" id="ppnm:LV28_21185"/>
<evidence type="ECO:0000256" key="2">
    <source>
        <dbReference type="ARBA" id="ARBA00023002"/>
    </source>
</evidence>
<dbReference type="FunFam" id="3.40.50.720:FF:000084">
    <property type="entry name" value="Short-chain dehydrogenase reductase"/>
    <property type="match status" value="1"/>
</dbReference>
<dbReference type="PANTHER" id="PTHR43639">
    <property type="entry name" value="OXIDOREDUCTASE, SHORT-CHAIN DEHYDROGENASE/REDUCTASE FAMILY (AFU_ORTHOLOGUE AFUA_5G02870)"/>
    <property type="match status" value="1"/>
</dbReference>
<dbReference type="SUPFAM" id="SSF51735">
    <property type="entry name" value="NAD(P)-binding Rossmann-fold domains"/>
    <property type="match status" value="1"/>
</dbReference>
<dbReference type="STRING" id="93220.A6P55_17775"/>
<dbReference type="NCBIfam" id="NF005559">
    <property type="entry name" value="PRK07231.1"/>
    <property type="match status" value="1"/>
</dbReference>
<dbReference type="CDD" id="cd05345">
    <property type="entry name" value="BKR_3_SDR_c"/>
    <property type="match status" value="1"/>
</dbReference>
<dbReference type="PRINTS" id="PR00080">
    <property type="entry name" value="SDRFAMILY"/>
</dbReference>
<dbReference type="PANTHER" id="PTHR43639:SF5">
    <property type="entry name" value="OXIDOREDUCTASE, SHORT-CHAIN DEHYDROGENASE_REDUCTASE FAMILY (AFU_ORTHOLOGUE AFUA_6G09140)"/>
    <property type="match status" value="1"/>
</dbReference>
<sequence length="252" mass="26711">MRLQDKVAIVTGAGSGFGEGIARTFAREGAAVIVNDLNREAGERVAAEIAGAGGRAAFVYGDVSREEDHVTLLDEAVTRFGQLNVVVNNAGTTHRNKPMLEVTEAEFDRVYAVNVKSIFWSARAVMPYFQQRGGGVMINIASTAGVRPRPGLVWYNGSKGAVITASKAMAAEFGPRNIRVNCVNPVIGDTGLTAEFMGVPNTPENRAKFLAGIPLGRFSTPQDIANACLYLASDDAAFITGVCLEVDGGRCI</sequence>
<protein>
    <submittedName>
        <fullName evidence="3">Cyclopentanol dehydrogenase</fullName>
        <ecNumber evidence="3">1.1.1.163</ecNumber>
    </submittedName>
</protein>